<keyword evidence="3" id="KW-1185">Reference proteome</keyword>
<dbReference type="EC" id="2.1.-.-" evidence="2"/>
<reference evidence="2" key="2">
    <citation type="submission" date="2023-07" db="EMBL/GenBank/DDBJ databases">
        <authorList>
            <person name="Shen H."/>
        </authorList>
    </citation>
    <scope>NUCLEOTIDE SEQUENCE</scope>
    <source>
        <strain evidence="2">TNR-22</strain>
    </source>
</reference>
<comment type="caution">
    <text evidence="2">The sequence shown here is derived from an EMBL/GenBank/DDBJ whole genome shotgun (WGS) entry which is preliminary data.</text>
</comment>
<keyword evidence="2" id="KW-0808">Transferase</keyword>
<protein>
    <submittedName>
        <fullName evidence="2">Class I SAM-dependent methyltransferase</fullName>
        <ecNumber evidence="2">2.1.-.-</ecNumber>
    </submittedName>
</protein>
<dbReference type="Proteomes" id="UP001174932">
    <property type="component" value="Unassembled WGS sequence"/>
</dbReference>
<dbReference type="CDD" id="cd02440">
    <property type="entry name" value="AdoMet_MTases"/>
    <property type="match status" value="1"/>
</dbReference>
<proteinExistence type="predicted"/>
<name>A0ABT8YFZ9_9HYPH</name>
<dbReference type="Pfam" id="PF13489">
    <property type="entry name" value="Methyltransf_23"/>
    <property type="match status" value="1"/>
</dbReference>
<dbReference type="GO" id="GO:0032259">
    <property type="term" value="P:methylation"/>
    <property type="evidence" value="ECO:0007669"/>
    <property type="project" value="UniProtKB-KW"/>
</dbReference>
<dbReference type="Gene3D" id="3.40.50.150">
    <property type="entry name" value="Vaccinia Virus protein VP39"/>
    <property type="match status" value="1"/>
</dbReference>
<dbReference type="RefSeq" id="WP_304374478.1">
    <property type="nucleotide sequence ID" value="NZ_JAUOZU010000001.1"/>
</dbReference>
<organism evidence="2 3">
    <name type="scientific">Rhizobium alvei</name>
    <dbReference type="NCBI Taxonomy" id="1132659"/>
    <lineage>
        <taxon>Bacteria</taxon>
        <taxon>Pseudomonadati</taxon>
        <taxon>Pseudomonadota</taxon>
        <taxon>Alphaproteobacteria</taxon>
        <taxon>Hyphomicrobiales</taxon>
        <taxon>Rhizobiaceae</taxon>
        <taxon>Rhizobium/Agrobacterium group</taxon>
        <taxon>Rhizobium</taxon>
    </lineage>
</organism>
<evidence type="ECO:0000313" key="2">
    <source>
        <dbReference type="EMBL" id="MDO6962594.1"/>
    </source>
</evidence>
<dbReference type="InterPro" id="IPR029063">
    <property type="entry name" value="SAM-dependent_MTases_sf"/>
</dbReference>
<accession>A0ABT8YFZ9</accession>
<gene>
    <name evidence="2" type="ORF">Q4481_01420</name>
</gene>
<dbReference type="SUPFAM" id="SSF53335">
    <property type="entry name" value="S-adenosyl-L-methionine-dependent methyltransferases"/>
    <property type="match status" value="1"/>
</dbReference>
<feature type="region of interest" description="Disordered" evidence="1">
    <location>
        <begin position="237"/>
        <end position="257"/>
    </location>
</feature>
<evidence type="ECO:0000313" key="3">
    <source>
        <dbReference type="Proteomes" id="UP001174932"/>
    </source>
</evidence>
<sequence length="257" mass="27387">MSKLSAYLFDWLQHSDCYREIHAAAIAAAGAPEGRGWLDIGCGPGALAIHAAVSGFDACGYDPDSDMIDRAKARARSAMVSVKFGQSGLTDAVDCGIRAEVVSAASLLFVLADRDAALRDLMKLVAPGGLLILIETTRTMTPANALALFLRRFRHPRNLGLLLWGLVRGGKAIDLEPLIVNLPVASHTTHHVLDGMVTISVLRMAMPAGIALDGARQVAENHRSKMEMLDVDPPDLLSARKRAGHSGDHGDRAAGRL</sequence>
<dbReference type="PANTHER" id="PTHR43861">
    <property type="entry name" value="TRANS-ACONITATE 2-METHYLTRANSFERASE-RELATED"/>
    <property type="match status" value="1"/>
</dbReference>
<dbReference type="GO" id="GO:0008168">
    <property type="term" value="F:methyltransferase activity"/>
    <property type="evidence" value="ECO:0007669"/>
    <property type="project" value="UniProtKB-KW"/>
</dbReference>
<reference evidence="2" key="1">
    <citation type="journal article" date="2015" name="Int. J. Syst. Evol. Microbiol.">
        <title>Rhizobium alvei sp. nov., isolated from a freshwater river.</title>
        <authorList>
            <person name="Sheu S.Y."/>
            <person name="Huang H.W."/>
            <person name="Young C.C."/>
            <person name="Chen W.M."/>
        </authorList>
    </citation>
    <scope>NUCLEOTIDE SEQUENCE</scope>
    <source>
        <strain evidence="2">TNR-22</strain>
    </source>
</reference>
<dbReference type="EMBL" id="JAUOZU010000001">
    <property type="protein sequence ID" value="MDO6962594.1"/>
    <property type="molecule type" value="Genomic_DNA"/>
</dbReference>
<evidence type="ECO:0000256" key="1">
    <source>
        <dbReference type="SAM" id="MobiDB-lite"/>
    </source>
</evidence>
<keyword evidence="2" id="KW-0489">Methyltransferase</keyword>
<feature type="compositionally biased region" description="Basic and acidic residues" evidence="1">
    <location>
        <begin position="245"/>
        <end position="257"/>
    </location>
</feature>